<reference evidence="3 4" key="1">
    <citation type="journal article" date="2016" name="Nat. Commun.">
        <title>Thousands of microbial genomes shed light on interconnected biogeochemical processes in an aquifer system.</title>
        <authorList>
            <person name="Anantharaman K."/>
            <person name="Brown C.T."/>
            <person name="Hug L.A."/>
            <person name="Sharon I."/>
            <person name="Castelle C.J."/>
            <person name="Probst A.J."/>
            <person name="Thomas B.C."/>
            <person name="Singh A."/>
            <person name="Wilkins M.J."/>
            <person name="Karaoz U."/>
            <person name="Brodie E.L."/>
            <person name="Williams K.H."/>
            <person name="Hubbard S.S."/>
            <person name="Banfield J.F."/>
        </authorList>
    </citation>
    <scope>NUCLEOTIDE SEQUENCE [LARGE SCALE GENOMIC DNA]</scope>
</reference>
<dbReference type="GO" id="GO:0003677">
    <property type="term" value="F:DNA binding"/>
    <property type="evidence" value="ECO:0007669"/>
    <property type="project" value="UniProtKB-KW"/>
</dbReference>
<dbReference type="Proteomes" id="UP000178187">
    <property type="component" value="Unassembled WGS sequence"/>
</dbReference>
<dbReference type="InterPro" id="IPR044946">
    <property type="entry name" value="Restrct_endonuc_typeI_TRD_sf"/>
</dbReference>
<dbReference type="CDD" id="cd17291">
    <property type="entry name" value="RMtype1_S_MgeORF438P-TRD-CR_like"/>
    <property type="match status" value="1"/>
</dbReference>
<accession>A0A1G1L397</accession>
<sequence>MIDSKTEYGLIPEALRIVKLGDKVRVFKGRNITRKTIIDGQVPVVAGGLQPAYYHNKPNANGPVITISASGANAGFVNLYFEDIWASDCSFITEEATPFVYFYYLLLKNRQAQVTNLQKGAAQPHVYPQDVMGLSCLDIQESLLSDFECKVDSIFSEINNLKKQQRALSKTRDLLIPQLVAGKRELKNYGKC</sequence>
<keyword evidence="2" id="KW-0238">DNA-binding</keyword>
<evidence type="ECO:0000313" key="4">
    <source>
        <dbReference type="Proteomes" id="UP000178187"/>
    </source>
</evidence>
<evidence type="ECO:0000313" key="3">
    <source>
        <dbReference type="EMBL" id="OGW99604.1"/>
    </source>
</evidence>
<dbReference type="AlphaFoldDB" id="A0A1G1L397"/>
<dbReference type="SUPFAM" id="SSF116734">
    <property type="entry name" value="DNA methylase specificity domain"/>
    <property type="match status" value="1"/>
</dbReference>
<name>A0A1G1L397_9BACT</name>
<protein>
    <recommendedName>
        <fullName evidence="5">Type I restriction modification DNA specificity domain-containing protein</fullName>
    </recommendedName>
</protein>
<evidence type="ECO:0000256" key="2">
    <source>
        <dbReference type="ARBA" id="ARBA00023125"/>
    </source>
</evidence>
<dbReference type="GO" id="GO:0009307">
    <property type="term" value="P:DNA restriction-modification system"/>
    <property type="evidence" value="ECO:0007669"/>
    <property type="project" value="UniProtKB-KW"/>
</dbReference>
<proteinExistence type="predicted"/>
<keyword evidence="1" id="KW-0680">Restriction system</keyword>
<organism evidence="3 4">
    <name type="scientific">Candidatus Danuiimicrobium aquiferis</name>
    <dbReference type="NCBI Taxonomy" id="1801832"/>
    <lineage>
        <taxon>Bacteria</taxon>
        <taxon>Pseudomonadati</taxon>
        <taxon>Candidatus Omnitrophota</taxon>
        <taxon>Candidatus Danuiimicrobium</taxon>
    </lineage>
</organism>
<evidence type="ECO:0000256" key="1">
    <source>
        <dbReference type="ARBA" id="ARBA00022747"/>
    </source>
</evidence>
<dbReference type="Gene3D" id="3.90.220.20">
    <property type="entry name" value="DNA methylase specificity domains"/>
    <property type="match status" value="1"/>
</dbReference>
<dbReference type="EMBL" id="MHFR01000002">
    <property type="protein sequence ID" value="OGW99604.1"/>
    <property type="molecule type" value="Genomic_DNA"/>
</dbReference>
<evidence type="ECO:0008006" key="5">
    <source>
        <dbReference type="Google" id="ProtNLM"/>
    </source>
</evidence>
<gene>
    <name evidence="3" type="ORF">A3G33_00260</name>
</gene>
<comment type="caution">
    <text evidence="3">The sequence shown here is derived from an EMBL/GenBank/DDBJ whole genome shotgun (WGS) entry which is preliminary data.</text>
</comment>